<dbReference type="Proteomes" id="UP001165663">
    <property type="component" value="Unassembled WGS sequence"/>
</dbReference>
<reference evidence="3" key="1">
    <citation type="submission" date="2022-08" db="EMBL/GenBank/DDBJ databases">
        <title>Mycobacterium kiyosense sp. nov., scotochromogenic slow-glowing species isolated from respiratory specimens.</title>
        <authorList>
            <person name="Fukano H."/>
            <person name="Kazumi Y."/>
            <person name="Sakagami N."/>
            <person name="Ato M."/>
            <person name="Mitarai S."/>
            <person name="Hoshino Y."/>
        </authorList>
    </citation>
    <scope>NUCLEOTIDE SEQUENCE</scope>
    <source>
        <strain evidence="3">1413</strain>
        <strain evidence="2">SRL2020-028</strain>
    </source>
</reference>
<comment type="caution">
    <text evidence="3">The sequence shown here is derived from an EMBL/GenBank/DDBJ whole genome shotgun (WGS) entry which is preliminary data.</text>
</comment>
<feature type="domain" description="Helix-turn-helix" evidence="1">
    <location>
        <begin position="17"/>
        <end position="60"/>
    </location>
</feature>
<dbReference type="Pfam" id="PF12728">
    <property type="entry name" value="HTH_17"/>
    <property type="match status" value="1"/>
</dbReference>
<dbReference type="InterPro" id="IPR041657">
    <property type="entry name" value="HTH_17"/>
</dbReference>
<dbReference type="EMBL" id="BRXE01000015">
    <property type="protein sequence ID" value="GLB82701.1"/>
    <property type="molecule type" value="Genomic_DNA"/>
</dbReference>
<dbReference type="Gene3D" id="1.10.1660.10">
    <property type="match status" value="1"/>
</dbReference>
<dbReference type="InterPro" id="IPR009061">
    <property type="entry name" value="DNA-bd_dom_put_sf"/>
</dbReference>
<dbReference type="NCBIfam" id="TIGR01764">
    <property type="entry name" value="excise"/>
    <property type="match status" value="1"/>
</dbReference>
<dbReference type="Proteomes" id="UP001064782">
    <property type="component" value="Unassembled WGS sequence"/>
</dbReference>
<evidence type="ECO:0000259" key="1">
    <source>
        <dbReference type="Pfam" id="PF12728"/>
    </source>
</evidence>
<evidence type="ECO:0000313" key="4">
    <source>
        <dbReference type="Proteomes" id="UP001064782"/>
    </source>
</evidence>
<protein>
    <recommendedName>
        <fullName evidence="1">Helix-turn-helix domain-containing protein</fullName>
    </recommendedName>
</protein>
<evidence type="ECO:0000313" key="3">
    <source>
        <dbReference type="EMBL" id="GLD30986.1"/>
    </source>
</evidence>
<dbReference type="EMBL" id="BRZI01000019">
    <property type="protein sequence ID" value="GLD30986.1"/>
    <property type="molecule type" value="Genomic_DNA"/>
</dbReference>
<accession>A0A9P3Q7D0</accession>
<organism evidence="3 4">
    <name type="scientific">Mycobacterium kiyosense</name>
    <dbReference type="NCBI Taxonomy" id="2871094"/>
    <lineage>
        <taxon>Bacteria</taxon>
        <taxon>Bacillati</taxon>
        <taxon>Actinomycetota</taxon>
        <taxon>Actinomycetes</taxon>
        <taxon>Mycobacteriales</taxon>
        <taxon>Mycobacteriaceae</taxon>
        <taxon>Mycobacterium</taxon>
    </lineage>
</organism>
<dbReference type="SUPFAM" id="SSF46955">
    <property type="entry name" value="Putative DNA-binding domain"/>
    <property type="match status" value="1"/>
</dbReference>
<dbReference type="AlphaFoldDB" id="A0A9P3Q7D0"/>
<dbReference type="GO" id="GO:0003677">
    <property type="term" value="F:DNA binding"/>
    <property type="evidence" value="ECO:0007669"/>
    <property type="project" value="InterPro"/>
</dbReference>
<dbReference type="InterPro" id="IPR010093">
    <property type="entry name" value="SinI_DNA-bd"/>
</dbReference>
<name>A0A9P3Q7D0_9MYCO</name>
<evidence type="ECO:0000313" key="2">
    <source>
        <dbReference type="EMBL" id="GLB82701.1"/>
    </source>
</evidence>
<proteinExistence type="predicted"/>
<sequence>MLMKKQSQSRAPEMVGVDTAAEYLDVHPITVRRWIAQGRLPAQRVGPRLIRIRVADIERLTAPVGGAA</sequence>
<keyword evidence="4" id="KW-1185">Reference proteome</keyword>
<gene>
    <name evidence="3" type="ORF">Mkiyose1413_28690</name>
    <name evidence="2" type="ORF">SRL2020028_19570</name>
</gene>